<comment type="similarity">
    <text evidence="1">Belongs to the ARG7 family.</text>
</comment>
<dbReference type="PANTHER" id="PTHR31175:SF111">
    <property type="entry name" value="AUXIN-RESPONSIVE PROTEIN SAUR68-LIKE"/>
    <property type="match status" value="1"/>
</dbReference>
<sequence length="153" mass="17506">MARKWQKVAALGRKRISLQRFNRGKLIKMARKWQKMAAMKRKRISLPRKDEVLDADSCSTSAVADKGHFVYLNNEIFRGLLQVSEEEFGIQITGPIILPCDSVFMDYMISIIQHGVAKDLERALMISIDSSYCSSSSYFHQEQNNEQLLLCAC</sequence>
<comment type="caution">
    <text evidence="2">The sequence shown here is derived from an EMBL/GenBank/DDBJ whole genome shotgun (WGS) entry which is preliminary data.</text>
</comment>
<keyword evidence="3" id="KW-1185">Reference proteome</keyword>
<accession>A0AA39ADT2</accession>
<gene>
    <name evidence="2" type="ORF">PVL29_002911</name>
</gene>
<name>A0AA39ADT2_VITRO</name>
<dbReference type="Proteomes" id="UP001168098">
    <property type="component" value="Unassembled WGS sequence"/>
</dbReference>
<reference evidence="2 3" key="1">
    <citation type="journal article" date="2023" name="BMC Biotechnol.">
        <title>Vitis rotundifolia cv Carlos genome sequencing.</title>
        <authorList>
            <person name="Huff M."/>
            <person name="Hulse-Kemp A."/>
            <person name="Scheffler B."/>
            <person name="Youngblood R."/>
            <person name="Simpson S."/>
            <person name="Babiker E."/>
            <person name="Staton M."/>
        </authorList>
    </citation>
    <scope>NUCLEOTIDE SEQUENCE [LARGE SCALE GENOMIC DNA]</scope>
    <source>
        <tissue evidence="2">Leaf</tissue>
    </source>
</reference>
<dbReference type="InterPro" id="IPR003676">
    <property type="entry name" value="SAUR_fam"/>
</dbReference>
<proteinExistence type="inferred from homology"/>
<evidence type="ECO:0000256" key="1">
    <source>
        <dbReference type="ARBA" id="ARBA00006974"/>
    </source>
</evidence>
<dbReference type="EMBL" id="JARBHA010000003">
    <property type="protein sequence ID" value="KAJ9704578.1"/>
    <property type="molecule type" value="Genomic_DNA"/>
</dbReference>
<organism evidence="2 3">
    <name type="scientific">Vitis rotundifolia</name>
    <name type="common">Muscadine grape</name>
    <dbReference type="NCBI Taxonomy" id="103349"/>
    <lineage>
        <taxon>Eukaryota</taxon>
        <taxon>Viridiplantae</taxon>
        <taxon>Streptophyta</taxon>
        <taxon>Embryophyta</taxon>
        <taxon>Tracheophyta</taxon>
        <taxon>Spermatophyta</taxon>
        <taxon>Magnoliopsida</taxon>
        <taxon>eudicotyledons</taxon>
        <taxon>Gunneridae</taxon>
        <taxon>Pentapetalae</taxon>
        <taxon>rosids</taxon>
        <taxon>Vitales</taxon>
        <taxon>Vitaceae</taxon>
        <taxon>Viteae</taxon>
        <taxon>Vitis</taxon>
    </lineage>
</organism>
<evidence type="ECO:0000313" key="2">
    <source>
        <dbReference type="EMBL" id="KAJ9704578.1"/>
    </source>
</evidence>
<dbReference type="GO" id="GO:0009733">
    <property type="term" value="P:response to auxin"/>
    <property type="evidence" value="ECO:0007669"/>
    <property type="project" value="InterPro"/>
</dbReference>
<dbReference type="PANTHER" id="PTHR31175">
    <property type="entry name" value="AUXIN-RESPONSIVE FAMILY PROTEIN"/>
    <property type="match status" value="1"/>
</dbReference>
<dbReference type="Pfam" id="PF02519">
    <property type="entry name" value="Auxin_inducible"/>
    <property type="match status" value="1"/>
</dbReference>
<evidence type="ECO:0000313" key="3">
    <source>
        <dbReference type="Proteomes" id="UP001168098"/>
    </source>
</evidence>
<protein>
    <submittedName>
        <fullName evidence="2">Uncharacterized protein</fullName>
    </submittedName>
</protein>
<dbReference type="AlphaFoldDB" id="A0AA39ADT2"/>